<gene>
    <name evidence="2" type="ORF">EZS27_009804</name>
</gene>
<dbReference type="PANTHER" id="PTHR45661:SF3">
    <property type="entry name" value="IG-LIKE DOMAIN-CONTAINING PROTEIN"/>
    <property type="match status" value="1"/>
</dbReference>
<name>A0A5J4SB02_9ZZZZ</name>
<evidence type="ECO:0000313" key="2">
    <source>
        <dbReference type="EMBL" id="KAA6342453.1"/>
    </source>
</evidence>
<dbReference type="Gene3D" id="3.80.10.10">
    <property type="entry name" value="Ribonuclease Inhibitor"/>
    <property type="match status" value="6"/>
</dbReference>
<dbReference type="EMBL" id="SNRY01000325">
    <property type="protein sequence ID" value="KAA6342453.1"/>
    <property type="molecule type" value="Genomic_DNA"/>
</dbReference>
<dbReference type="InterPro" id="IPR032675">
    <property type="entry name" value="LRR_dom_sf"/>
</dbReference>
<accession>A0A5J4SB02</accession>
<feature type="domain" description="YDG" evidence="1">
    <location>
        <begin position="1971"/>
        <end position="2045"/>
    </location>
</feature>
<reference evidence="2" key="1">
    <citation type="submission" date="2019-03" db="EMBL/GenBank/DDBJ databases">
        <title>Single cell metagenomics reveals metabolic interactions within the superorganism composed of flagellate Streblomastix strix and complex community of Bacteroidetes bacteria on its surface.</title>
        <authorList>
            <person name="Treitli S.C."/>
            <person name="Kolisko M."/>
            <person name="Husnik F."/>
            <person name="Keeling P."/>
            <person name="Hampl V."/>
        </authorList>
    </citation>
    <scope>NUCLEOTIDE SEQUENCE</scope>
    <source>
        <strain evidence="2">STM</strain>
    </source>
</reference>
<comment type="caution">
    <text evidence="2">The sequence shown here is derived from an EMBL/GenBank/DDBJ whole genome shotgun (WGS) entry which is preliminary data.</text>
</comment>
<organism evidence="2">
    <name type="scientific">termite gut metagenome</name>
    <dbReference type="NCBI Taxonomy" id="433724"/>
    <lineage>
        <taxon>unclassified sequences</taxon>
        <taxon>metagenomes</taxon>
        <taxon>organismal metagenomes</taxon>
    </lineage>
</organism>
<protein>
    <recommendedName>
        <fullName evidence="1">YDG domain-containing protein</fullName>
    </recommendedName>
</protein>
<feature type="domain" description="YDG" evidence="1">
    <location>
        <begin position="2056"/>
        <end position="2136"/>
    </location>
</feature>
<dbReference type="SUPFAM" id="SSF52058">
    <property type="entry name" value="L domain-like"/>
    <property type="match status" value="1"/>
</dbReference>
<evidence type="ECO:0000259" key="1">
    <source>
        <dbReference type="Pfam" id="PF18657"/>
    </source>
</evidence>
<proteinExistence type="predicted"/>
<dbReference type="InterPro" id="IPR053139">
    <property type="entry name" value="Surface_bspA-like"/>
</dbReference>
<dbReference type="Pfam" id="PF18657">
    <property type="entry name" value="YDG"/>
    <property type="match status" value="2"/>
</dbReference>
<dbReference type="InterPro" id="IPR041248">
    <property type="entry name" value="YDG"/>
</dbReference>
<dbReference type="PANTHER" id="PTHR45661">
    <property type="entry name" value="SURFACE ANTIGEN"/>
    <property type="match status" value="1"/>
</dbReference>
<feature type="non-terminal residue" evidence="2">
    <location>
        <position position="2351"/>
    </location>
</feature>
<dbReference type="Pfam" id="PF13306">
    <property type="entry name" value="LRR_5"/>
    <property type="match status" value="5"/>
</dbReference>
<sequence>MKIKKLLMAFTAFVVILVGVVTYSVKSSPKNDSNKLDAATVTRLTKSTIILNGLLYEIDRGYNDSHSSEGDSGTVDLINSGTMYATVIGASNLNAQSVTIPDSIILSGVPLNNGETYSGTLYVGRIQDEAFNFDVAAKKMPNLASVTIGNISAIGRKAFYKCATITSLTFTTTTTKQPINQLSGLVIWNSAFENCLGLSTIRFYQTPYSLQASSFLGCNNAKIYSPVRPSIVMDSALPRNRNPFYFGYSSISDCMENESFYFLVTDSAIKIINFKYIASGSLIVPNNVTFERDTVSYTYPVKWISEVAGAHRSDITSFGLEGAGSASSNLVSLGSYAFYNSTGIKSISISGLKSSFTLGNHSFKGCTGLESIDLITGVTVGLTYGASVFENCTNLVTAYLKDQATTNVFFSGCSKLTNIFFGSNPRNVSNETSINNYNYQANSPTLQYLYFPKFNSGTMGQRGFHTSFYVLKGNIQASHLNSRSTLDSGLVPYYDYLTMSGVGSEFNIIRYTIDSSNYYDLLYTWAKTATQGGTIQTSTGYTTASDGDETKKIWEQRVYLLRTVSNKASLTIPSFIKLNDNNTLVETWDASSLVTTYNETNRLARIYPIMGIGAQAFRGNTSLTSLYLPKTLTFVQSDAFYSMTAKPTLYFPHVAALDEVHWGPRYNTNAYNTVWGYDAEIYLSYTPASPNNIFTYLLNQQTSRATIQIYNLTDKDHAITIPDTLTVSGLEGGNTAFNKTYSIAEIGNYVFQGKTNVASITFTGTNLTKIGEYAFSGMTHASFTSITLPASVTNIGANCFKGSNKLTSVSTPGITEVPFGCFQDCTALQTYTIPSSVVTIHNYAWFNCQALQRLVIPASLDEVGDFIVTPESVNRGWFYNCLNITIYITASANANAIKTQLLNGGFPDAIYEGRSARTYFPVLVMPAGATSADIYTTDTSEGTKYEYLKYASVSYITRYRGALGDRLTSSLTLPGTLGGAVVKYLSDNIFVNRNATTTNNYGFASITFPSSIVEIPYQALFAGNSAVTNYPDIVKVSLGTQTTTIRSRAFYGCTGLAYVGISQTVTVVEADVFTGCTNLLVSLAGGLPTIGDENWNTNWNSGKVPVIYNDTSFNNLSDTHLRLNPNGYDYVLIGSGNDYKIQIFRLNDFSLSEFTVPAKLSVTGSVTGEYEVIGIADYAFKNKTNLLKLTIIGTGITRLERTIDGCTNIRELVLPFVGKTRGEADATNGKLNYIYNGSNTSLQTLTINYSATPAVTIVAAAFSNFTGLTKLTINGPITGIGVGAFASLANLKYLIVNVNAGTTFTTGNSVASGTVKLINLVYPLVPATGLVTIFGSIPSTLESVALTQQLAYNSATFGSSSTLRNVNISSTVTTISGDDVVSGLVNSYLKVYIASNNTTFDAIANTNNVTASAWAGKSAVYVQNTNWWIDGNGSLGINIKIDIDRYLADGLFNKVYDSETSLNVAVQEKLSDDVVFLNVLYRDTNDSNSVMNAGTNLKGRVSITGANAARYSLSVAYTASNYYLVSNLTISPRLLSINLIDPNLEKIYDGNQIVPSGDYSVQGTIAESVLVTVEYLDENVGNEKPITLGASSANYRFNQNLFGKITTASLSYTSGTVTKVYDGNENVTTVVSGITGAKNSETIQIIRKYTINGTRSNASDVGSGIPLDLSFTVNGGNRPSSNYSIVHPVTTGAITTFGVKIQASIDKVFNNSQYLDNVAVVANTGSIPNGEVIKAQIDYTSKNVNSYANTTYRVTFTVTGGNFNPANYSLASSPTTAKITALPLTFGGSNIEKIYDASDAIQGGQVSLVTIAPESIVFTARYSTNANSLAAGSTANKTSSGGALTPNVTYYVWIAITSAAGSTASTAINNYTVTQLGSSVTGIIKQRKVVITGNVTKQYDGNSIVSTDQLTYTVEGGQILNQPITTNSAIYSGLNSSTTPYTTTITIKVNSATVLAPNYEIVNNTTNRMITPKELNVTGPSITKVYDGGTVASNGQISVPAGVSSEVLTWSAAYADKNVGVNITVTITISSVSGSKPVANYLIVYPSNGLKGTITVKQLTNSQASSISKIYNGDNYVESADVIFPVNSTGTTAGALVSGDSVTYSAQYDNANVGDSKTITYALSGSAAYNYSVTTANSTDRGVILIKTLELNITSRVKGYKTSDTSFTGFITIGIMSVDLATVSVTGTTASDASGVNVNITFNLIGNSNSNYQLPSVVTGNYAGAGSTSALTLENINQATGTGTSQFNVLISEAFVTISGEWFRTYNGLSTGIKLYPSSSTHKPGQSDFDNGLAYTLPGFSVSSGGEEALKGFYVELSFGASYHAGYYASSQLSLQLQSFDGSSHASFGLA</sequence>
<dbReference type="InterPro" id="IPR026906">
    <property type="entry name" value="LRR_5"/>
</dbReference>